<dbReference type="EMBL" id="FBWK01000009">
    <property type="protein sequence ID" value="CUX12307.1"/>
    <property type="molecule type" value="Genomic_DNA"/>
</dbReference>
<dbReference type="RefSeq" id="WP_080841993.1">
    <property type="nucleotide sequence ID" value="NZ_LT009723.1"/>
</dbReference>
<gene>
    <name evidence="1" type="ORF">AGR3A_Cc170164</name>
</gene>
<evidence type="ECO:0008006" key="3">
    <source>
        <dbReference type="Google" id="ProtNLM"/>
    </source>
</evidence>
<evidence type="ECO:0000313" key="2">
    <source>
        <dbReference type="Proteomes" id="UP000191988"/>
    </source>
</evidence>
<protein>
    <recommendedName>
        <fullName evidence="3">Helix-turn-helix domain-containing protein</fullName>
    </recommendedName>
</protein>
<name>A0A1S7NVS0_9HYPH</name>
<organism evidence="1 2">
    <name type="scientific">Agrobacterium tomkonis CFBP 6623</name>
    <dbReference type="NCBI Taxonomy" id="1183432"/>
    <lineage>
        <taxon>Bacteria</taxon>
        <taxon>Pseudomonadati</taxon>
        <taxon>Pseudomonadota</taxon>
        <taxon>Alphaproteobacteria</taxon>
        <taxon>Hyphomicrobiales</taxon>
        <taxon>Rhizobiaceae</taxon>
        <taxon>Rhizobium/Agrobacterium group</taxon>
        <taxon>Agrobacterium</taxon>
        <taxon>Agrobacterium tumefaciens complex</taxon>
    </lineage>
</organism>
<proteinExistence type="predicted"/>
<sequence>MAEAQQMDLIWGLDEIGKLIGRNYQQTYHMVKSGHLPMVKQVGERYVASRQKLVSFFMEEGETKGAAA</sequence>
<dbReference type="STRING" id="1183432.AGR3A_Cc170164"/>
<evidence type="ECO:0000313" key="1">
    <source>
        <dbReference type="EMBL" id="CUX12307.1"/>
    </source>
</evidence>
<accession>A0A1S7NVS0</accession>
<reference evidence="2" key="1">
    <citation type="submission" date="2016-01" db="EMBL/GenBank/DDBJ databases">
        <authorList>
            <person name="Regsiter A."/>
            <person name="william w."/>
        </authorList>
    </citation>
    <scope>NUCLEOTIDE SEQUENCE [LARGE SCALE GENOMIC DNA]</scope>
    <source>
        <strain evidence="2">CFBP 6623</strain>
    </source>
</reference>
<keyword evidence="2" id="KW-1185">Reference proteome</keyword>
<dbReference type="Proteomes" id="UP000191988">
    <property type="component" value="Unassembled WGS sequence"/>
</dbReference>
<dbReference type="AlphaFoldDB" id="A0A1S7NVS0"/>